<feature type="domain" description="MacB-like periplasmic core" evidence="8">
    <location>
        <begin position="27"/>
        <end position="251"/>
    </location>
</feature>
<dbReference type="PATRIC" id="fig|1365250.3.peg.3731"/>
<feature type="transmembrane region" description="Helical" evidence="6">
    <location>
        <begin position="689"/>
        <end position="712"/>
    </location>
</feature>
<keyword evidence="2" id="KW-1003">Cell membrane</keyword>
<dbReference type="PANTHER" id="PTHR30572">
    <property type="entry name" value="MEMBRANE COMPONENT OF TRANSPORTER-RELATED"/>
    <property type="match status" value="1"/>
</dbReference>
<dbReference type="InterPro" id="IPR025857">
    <property type="entry name" value="MacB_PCD"/>
</dbReference>
<dbReference type="Pfam" id="PF12704">
    <property type="entry name" value="MacB_PCD"/>
    <property type="match status" value="2"/>
</dbReference>
<feature type="domain" description="ABC3 transporter permease C-terminal" evidence="7">
    <location>
        <begin position="689"/>
        <end position="803"/>
    </location>
</feature>
<evidence type="ECO:0000256" key="4">
    <source>
        <dbReference type="ARBA" id="ARBA00022989"/>
    </source>
</evidence>
<dbReference type="RefSeq" id="WP_063365706.1">
    <property type="nucleotide sequence ID" value="NZ_AQHB01000049.1"/>
</dbReference>
<keyword evidence="10" id="KW-1185">Reference proteome</keyword>
<dbReference type="GO" id="GO:0022857">
    <property type="term" value="F:transmembrane transporter activity"/>
    <property type="evidence" value="ECO:0007669"/>
    <property type="project" value="TreeGrafter"/>
</dbReference>
<feature type="transmembrane region" description="Helical" evidence="6">
    <location>
        <begin position="383"/>
        <end position="404"/>
    </location>
</feature>
<dbReference type="AlphaFoldDB" id="A0A161XU47"/>
<evidence type="ECO:0000259" key="7">
    <source>
        <dbReference type="Pfam" id="PF02687"/>
    </source>
</evidence>
<keyword evidence="3 6" id="KW-0812">Transmembrane</keyword>
<feature type="transmembrane region" description="Helical" evidence="6">
    <location>
        <begin position="26"/>
        <end position="50"/>
    </location>
</feature>
<gene>
    <name evidence="9" type="ORF">N475_20110</name>
</gene>
<dbReference type="InterPro" id="IPR003838">
    <property type="entry name" value="ABC3_permease_C"/>
</dbReference>
<reference evidence="9 10" key="1">
    <citation type="submission" date="2013-07" db="EMBL/GenBank/DDBJ databases">
        <title>Comparative Genomic and Metabolomic Analysis of Twelve Strains of Pseudoalteromonas luteoviolacea.</title>
        <authorList>
            <person name="Vynne N.G."/>
            <person name="Mansson M."/>
            <person name="Gram L."/>
        </authorList>
    </citation>
    <scope>NUCLEOTIDE SEQUENCE [LARGE SCALE GENOMIC DNA]</scope>
    <source>
        <strain evidence="9 10">DSM 6061</strain>
    </source>
</reference>
<dbReference type="EMBL" id="AUYB01000122">
    <property type="protein sequence ID" value="KZN33680.1"/>
    <property type="molecule type" value="Genomic_DNA"/>
</dbReference>
<sequence>MNIVRFNNQFKLAVQSLRQAKGFSSAIILTLSLTLACFFVVMSLVSSYFVKPLNVENEQRLVIVEQENVYEDKSSPGYQSFQSIEHWYKNNQVFEKAAAVVSGQKIIRNLPGQPKIEVTYASDEYYELFRMPILLGRHTEPVSHLGEKIQEVVISYQFWQKYFDGQESVIGKSIQTNDAQFTIVGVVDQSFSDPFMFNKGKGQIWFKFSADARYYREENPSPWYNLFGTLKLVGVLKEGETNSSAKAQLHQVLQDIKSQWKEGFPNIVDLVPIVTSFRKAELGDNNYLALLLLAGVIGLVLIALLNVSNLFVSRAVVKHKQLALQAVLGAKRKVIFQSILLETSVLMALSVFIALFLAAWGIKLFKALGMGFLPLVSSLTLDSMVLVSALLCCIVFAWLFAWVSSRLINFSQLRAQVQSSGKGAVSQISAKTVKIMIAVQLFVASCLVIGSTMVLSKSLETLHRPLGSDIDNLYAVQIYVPGLDDDLSVRYKYIELYRQALYQIDGVTKVGHGGSPVEYNIRASTVTDMSGKESVFIPQAWVGQDYFEMTGLKIIEGRTFSEAALRGEKHEFLVTKAVNDLLKPDGSLLGEKFLSFDPDNPVEVVGITENFNHPKSFGKHRGRHFWWASQAYSFPYIVKMEEGKALNRELVFQAAHTVDERAGLWRLTDFEKEYALMTYMERITRNLCIMLALFTLFLAGIGIYGVLSYNLGLRRYELGIRMALGAKNKKLYKQLFQDTIMPLAAAFCLAVGVCVLGYRLFGKQVQEYMLLNPVWLTGVCIGILGFALFATLYPMSKVLKAKPMASLRQE</sequence>
<evidence type="ECO:0000256" key="5">
    <source>
        <dbReference type="ARBA" id="ARBA00023136"/>
    </source>
</evidence>
<dbReference type="Proteomes" id="UP000076643">
    <property type="component" value="Unassembled WGS sequence"/>
</dbReference>
<proteinExistence type="predicted"/>
<dbReference type="Pfam" id="PF02687">
    <property type="entry name" value="FtsX"/>
    <property type="match status" value="1"/>
</dbReference>
<evidence type="ECO:0000313" key="9">
    <source>
        <dbReference type="EMBL" id="KZN33680.1"/>
    </source>
</evidence>
<comment type="subcellular location">
    <subcellularLocation>
        <location evidence="1">Cell membrane</location>
        <topology evidence="1">Multi-pass membrane protein</topology>
    </subcellularLocation>
</comment>
<protein>
    <recommendedName>
        <fullName evidence="11">ABC transporter permease</fullName>
    </recommendedName>
</protein>
<organism evidence="9 10">
    <name type="scientific">Pseudoalteromonas luteoviolacea DSM 6061</name>
    <dbReference type="NCBI Taxonomy" id="1365250"/>
    <lineage>
        <taxon>Bacteria</taxon>
        <taxon>Pseudomonadati</taxon>
        <taxon>Pseudomonadota</taxon>
        <taxon>Gammaproteobacteria</taxon>
        <taxon>Alteromonadales</taxon>
        <taxon>Pseudoalteromonadaceae</taxon>
        <taxon>Pseudoalteromonas</taxon>
    </lineage>
</organism>
<dbReference type="InterPro" id="IPR050250">
    <property type="entry name" value="Macrolide_Exporter_MacB"/>
</dbReference>
<keyword evidence="4 6" id="KW-1133">Transmembrane helix</keyword>
<evidence type="ECO:0000259" key="8">
    <source>
        <dbReference type="Pfam" id="PF12704"/>
    </source>
</evidence>
<evidence type="ECO:0008006" key="11">
    <source>
        <dbReference type="Google" id="ProtNLM"/>
    </source>
</evidence>
<feature type="transmembrane region" description="Helical" evidence="6">
    <location>
        <begin position="773"/>
        <end position="793"/>
    </location>
</feature>
<name>A0A161XU47_9GAMM</name>
<evidence type="ECO:0000256" key="2">
    <source>
        <dbReference type="ARBA" id="ARBA00022475"/>
    </source>
</evidence>
<dbReference type="GO" id="GO:0005886">
    <property type="term" value="C:plasma membrane"/>
    <property type="evidence" value="ECO:0007669"/>
    <property type="project" value="UniProtKB-SubCell"/>
</dbReference>
<feature type="domain" description="MacB-like periplasmic core" evidence="8">
    <location>
        <begin position="448"/>
        <end position="618"/>
    </location>
</feature>
<feature type="transmembrane region" description="Helical" evidence="6">
    <location>
        <begin position="287"/>
        <end position="312"/>
    </location>
</feature>
<dbReference type="PANTHER" id="PTHR30572:SF18">
    <property type="entry name" value="ABC-TYPE MACROLIDE FAMILY EXPORT SYSTEM PERMEASE COMPONENT 2"/>
    <property type="match status" value="1"/>
</dbReference>
<keyword evidence="5 6" id="KW-0472">Membrane</keyword>
<accession>A0A161XU47</accession>
<evidence type="ECO:0000256" key="1">
    <source>
        <dbReference type="ARBA" id="ARBA00004651"/>
    </source>
</evidence>
<evidence type="ECO:0000256" key="6">
    <source>
        <dbReference type="SAM" id="Phobius"/>
    </source>
</evidence>
<comment type="caution">
    <text evidence="9">The sequence shown here is derived from an EMBL/GenBank/DDBJ whole genome shotgun (WGS) entry which is preliminary data.</text>
</comment>
<feature type="transmembrane region" description="Helical" evidence="6">
    <location>
        <begin position="339"/>
        <end position="363"/>
    </location>
</feature>
<evidence type="ECO:0000313" key="10">
    <source>
        <dbReference type="Proteomes" id="UP000076643"/>
    </source>
</evidence>
<feature type="transmembrane region" description="Helical" evidence="6">
    <location>
        <begin position="739"/>
        <end position="761"/>
    </location>
</feature>
<evidence type="ECO:0000256" key="3">
    <source>
        <dbReference type="ARBA" id="ARBA00022692"/>
    </source>
</evidence>